<accession>B4W373</accession>
<dbReference type="Gene3D" id="3.30.70.270">
    <property type="match status" value="1"/>
</dbReference>
<evidence type="ECO:0000313" key="2">
    <source>
        <dbReference type="EMBL" id="EDX71363.1"/>
    </source>
</evidence>
<dbReference type="GO" id="GO:0043709">
    <property type="term" value="P:cell adhesion involved in single-species biofilm formation"/>
    <property type="evidence" value="ECO:0007669"/>
    <property type="project" value="TreeGrafter"/>
</dbReference>
<organism evidence="2 3">
    <name type="scientific">Coleofasciculus chthonoplastes PCC 7420</name>
    <dbReference type="NCBI Taxonomy" id="118168"/>
    <lineage>
        <taxon>Bacteria</taxon>
        <taxon>Bacillati</taxon>
        <taxon>Cyanobacteriota</taxon>
        <taxon>Cyanophyceae</taxon>
        <taxon>Coleofasciculales</taxon>
        <taxon>Coleofasciculaceae</taxon>
        <taxon>Coleofasciculus</taxon>
    </lineage>
</organism>
<dbReference type="GO" id="GO:0052621">
    <property type="term" value="F:diguanylate cyclase activity"/>
    <property type="evidence" value="ECO:0007669"/>
    <property type="project" value="TreeGrafter"/>
</dbReference>
<dbReference type="InterPro" id="IPR043128">
    <property type="entry name" value="Rev_trsase/Diguanyl_cyclase"/>
</dbReference>
<evidence type="ECO:0000313" key="3">
    <source>
        <dbReference type="Proteomes" id="UP000003835"/>
    </source>
</evidence>
<name>B4W373_9CYAN</name>
<feature type="domain" description="GGDEF" evidence="1">
    <location>
        <begin position="205"/>
        <end position="342"/>
    </location>
</feature>
<dbReference type="Proteomes" id="UP000003835">
    <property type="component" value="Unassembled WGS sequence"/>
</dbReference>
<dbReference type="EMBL" id="DS989873">
    <property type="protein sequence ID" value="EDX71363.1"/>
    <property type="molecule type" value="Genomic_DNA"/>
</dbReference>
<dbReference type="InterPro" id="IPR050469">
    <property type="entry name" value="Diguanylate_Cyclase"/>
</dbReference>
<dbReference type="SMART" id="SM00267">
    <property type="entry name" value="GGDEF"/>
    <property type="match status" value="1"/>
</dbReference>
<dbReference type="eggNOG" id="COG3706">
    <property type="taxonomic scope" value="Bacteria"/>
</dbReference>
<dbReference type="SUPFAM" id="SSF55073">
    <property type="entry name" value="Nucleotide cyclase"/>
    <property type="match status" value="1"/>
</dbReference>
<dbReference type="HOGENOM" id="CLU_709485_0_0_3"/>
<dbReference type="PANTHER" id="PTHR45138">
    <property type="entry name" value="REGULATORY COMPONENTS OF SENSORY TRANSDUCTION SYSTEM"/>
    <property type="match status" value="1"/>
</dbReference>
<dbReference type="GO" id="GO:0005886">
    <property type="term" value="C:plasma membrane"/>
    <property type="evidence" value="ECO:0007669"/>
    <property type="project" value="TreeGrafter"/>
</dbReference>
<dbReference type="FunFam" id="3.30.70.270:FF:000001">
    <property type="entry name" value="Diguanylate cyclase domain protein"/>
    <property type="match status" value="1"/>
</dbReference>
<dbReference type="NCBIfam" id="TIGR00254">
    <property type="entry name" value="GGDEF"/>
    <property type="match status" value="1"/>
</dbReference>
<proteinExistence type="predicted"/>
<reference evidence="2 3" key="1">
    <citation type="submission" date="2008-07" db="EMBL/GenBank/DDBJ databases">
        <authorList>
            <person name="Tandeau de Marsac N."/>
            <person name="Ferriera S."/>
            <person name="Johnson J."/>
            <person name="Kravitz S."/>
            <person name="Beeson K."/>
            <person name="Sutton G."/>
            <person name="Rogers Y.-H."/>
            <person name="Friedman R."/>
            <person name="Frazier M."/>
            <person name="Venter J.C."/>
        </authorList>
    </citation>
    <scope>NUCLEOTIDE SEQUENCE [LARGE SCALE GENOMIC DNA]</scope>
    <source>
        <strain evidence="2 3">PCC 7420</strain>
    </source>
</reference>
<dbReference type="PROSITE" id="PS50887">
    <property type="entry name" value="GGDEF"/>
    <property type="match status" value="1"/>
</dbReference>
<gene>
    <name evidence="2" type="ORF">MC7420_1577</name>
</gene>
<dbReference type="GO" id="GO:1902201">
    <property type="term" value="P:negative regulation of bacterial-type flagellum-dependent cell motility"/>
    <property type="evidence" value="ECO:0007669"/>
    <property type="project" value="TreeGrafter"/>
</dbReference>
<dbReference type="PANTHER" id="PTHR45138:SF9">
    <property type="entry name" value="DIGUANYLATE CYCLASE DGCM-RELATED"/>
    <property type="match status" value="1"/>
</dbReference>
<protein>
    <submittedName>
        <fullName evidence="2">GGDEF domain protein</fullName>
    </submittedName>
</protein>
<evidence type="ECO:0000259" key="1">
    <source>
        <dbReference type="PROSITE" id="PS50887"/>
    </source>
</evidence>
<dbReference type="STRING" id="118168.MC7420_1577"/>
<dbReference type="AlphaFoldDB" id="B4W373"/>
<keyword evidence="3" id="KW-1185">Reference proteome</keyword>
<sequence length="342" mass="38486">MQLETSYPEIKQLSVNATLQELPLYNFQFEASQPGEEVAQIFQQNPVLPGVILIEQGRFMGILSRRRFLEQMSSPYGLELFLRRPLKSLYRFAQTEVLVLTGDTQIVTAARHCLERPSALLYEPIAVELTTQTYRLLDAYQLLVAQLYIHELATRLLKQLYQELEIANLQLEELAKSDGLTGVANRRRFDDYLQTCWKQHCVGNSWLSLIMCDVDCFKYYNDTYGHQAGDDCLREVASAIQRQVKRPADLVARYGGEEFVVILPLTPLDGATQVAQAIAQAVRTLNIPHATSFVSHCVTLSIGVASTIPNPRRSPTTLTAAADAALYQAKSAGRDRVIVYTR</sequence>
<dbReference type="InterPro" id="IPR029787">
    <property type="entry name" value="Nucleotide_cyclase"/>
</dbReference>
<dbReference type="InterPro" id="IPR000160">
    <property type="entry name" value="GGDEF_dom"/>
</dbReference>
<dbReference type="Pfam" id="PF00990">
    <property type="entry name" value="GGDEF"/>
    <property type="match status" value="1"/>
</dbReference>
<dbReference type="CDD" id="cd01949">
    <property type="entry name" value="GGDEF"/>
    <property type="match status" value="1"/>
</dbReference>